<accession>A0A4Q4TJR4</accession>
<dbReference type="SUPFAM" id="SSF89372">
    <property type="entry name" value="Fucose-specific lectin"/>
    <property type="match status" value="1"/>
</dbReference>
<dbReference type="EMBL" id="QJNU01000168">
    <property type="protein sequence ID" value="RYP05513.1"/>
    <property type="molecule type" value="Genomic_DNA"/>
</dbReference>
<evidence type="ECO:0000313" key="4">
    <source>
        <dbReference type="Proteomes" id="UP000293360"/>
    </source>
</evidence>
<protein>
    <recommendedName>
        <fullName evidence="5">Fucose-specific lectin</fullName>
    </recommendedName>
</protein>
<keyword evidence="4" id="KW-1185">Reference proteome</keyword>
<organism evidence="3 4">
    <name type="scientific">Monosporascus ibericus</name>
    <dbReference type="NCBI Taxonomy" id="155417"/>
    <lineage>
        <taxon>Eukaryota</taxon>
        <taxon>Fungi</taxon>
        <taxon>Dikarya</taxon>
        <taxon>Ascomycota</taxon>
        <taxon>Pezizomycotina</taxon>
        <taxon>Sordariomycetes</taxon>
        <taxon>Xylariomycetidae</taxon>
        <taxon>Xylariales</taxon>
        <taxon>Xylariales incertae sedis</taxon>
        <taxon>Monosporascus</taxon>
    </lineage>
</organism>
<evidence type="ECO:0000313" key="3">
    <source>
        <dbReference type="EMBL" id="RYP05513.1"/>
    </source>
</evidence>
<sequence length="535" mass="57762">MVASPRSSRFHEPPATDCQATSSNKGGAGMVPSRLEPTRLLTLPDASSLEVAEPKSSALDHRIWANTRPLPIEEWQAAPQVAWDATPQVAWDATPEVAWDASSHLPEATVPSEARVGEDVLKSDQQLAPKHSRKFCGLSPRAFWAAIAVSIVVLGALVGGLVGGLSRRTTTSSTDSADSTGSAGSTDSADSTDPTDSAAYGPLFGSGLSAINWTDISNVQRRAVFYQHDGALFLSQYSESNRSWTPLNISQQFSGAQGDQALNLKENTPIAAAAIPDGFDFYSTVYFVNTDNEVKELVTTDIDLQTWSHGGAWDAGLNAANNTRLSAMAYHCTSDCPNQFCITYQNEADVVQFACGTDWGSPSSVVDAYPGGALAMVPFAADHGANTTWVKELRLFYYSNAAVHLYQFTDPTTGEWAEDNTLVTPDVQPEDGSAPQVVAAPSDHNSNIMAVTMSADGNISDSWFDDGWTLNQRATFYNEDGTSTYDRPSLNISSIAMNHNHFFYALDANGTKIVEYTWNSNSPYTFEWNGNILVE</sequence>
<keyword evidence="2" id="KW-0812">Transmembrane</keyword>
<dbReference type="AlphaFoldDB" id="A0A4Q4TJR4"/>
<evidence type="ECO:0000256" key="1">
    <source>
        <dbReference type="SAM" id="MobiDB-lite"/>
    </source>
</evidence>
<reference evidence="3 4" key="1">
    <citation type="submission" date="2018-06" db="EMBL/GenBank/DDBJ databases">
        <title>Complete Genomes of Monosporascus.</title>
        <authorList>
            <person name="Robinson A.J."/>
            <person name="Natvig D.O."/>
        </authorList>
    </citation>
    <scope>NUCLEOTIDE SEQUENCE [LARGE SCALE GENOMIC DNA]</scope>
    <source>
        <strain evidence="3 4">CBS 110550</strain>
    </source>
</reference>
<evidence type="ECO:0000256" key="2">
    <source>
        <dbReference type="SAM" id="Phobius"/>
    </source>
</evidence>
<dbReference type="Gene3D" id="2.120.10.70">
    <property type="entry name" value="Fucose-specific lectin"/>
    <property type="match status" value="1"/>
</dbReference>
<comment type="caution">
    <text evidence="3">The sequence shown here is derived from an EMBL/GenBank/DDBJ whole genome shotgun (WGS) entry which is preliminary data.</text>
</comment>
<keyword evidence="2" id="KW-1133">Transmembrane helix</keyword>
<feature type="region of interest" description="Disordered" evidence="1">
    <location>
        <begin position="1"/>
        <end position="33"/>
    </location>
</feature>
<proteinExistence type="predicted"/>
<evidence type="ECO:0008006" key="5">
    <source>
        <dbReference type="Google" id="ProtNLM"/>
    </source>
</evidence>
<gene>
    <name evidence="3" type="ORF">DL764_003773</name>
</gene>
<name>A0A4Q4TJR4_9PEZI</name>
<dbReference type="OrthoDB" id="5396810at2759"/>
<dbReference type="Proteomes" id="UP000293360">
    <property type="component" value="Unassembled WGS sequence"/>
</dbReference>
<feature type="transmembrane region" description="Helical" evidence="2">
    <location>
        <begin position="142"/>
        <end position="165"/>
    </location>
</feature>
<feature type="region of interest" description="Disordered" evidence="1">
    <location>
        <begin position="167"/>
        <end position="196"/>
    </location>
</feature>
<keyword evidence="2" id="KW-0472">Membrane</keyword>